<proteinExistence type="inferred from homology"/>
<evidence type="ECO:0000313" key="3">
    <source>
        <dbReference type="EMBL" id="MBW7455474.1"/>
    </source>
</evidence>
<sequence>MSDIHNSASAEKDAGTNESVHTRIIDAPRENVFSAWTTPELLAEWWGPKGFTNTFQEIDIRPGGHWKFMMHGPDGKNYPNECIFLEISSPERIILRHVAPRFQIIADFENLNGKTRITFNQRFETAEELNKLKHIVGQANEENLDRLAGVVKKTLTNKS</sequence>
<accession>A0ABS7C3J4</accession>
<dbReference type="SUPFAM" id="SSF55961">
    <property type="entry name" value="Bet v1-like"/>
    <property type="match status" value="1"/>
</dbReference>
<dbReference type="Proteomes" id="UP001519887">
    <property type="component" value="Unassembled WGS sequence"/>
</dbReference>
<feature type="domain" description="Activator of Hsp90 ATPase homologue 1/2-like C-terminal" evidence="2">
    <location>
        <begin position="26"/>
        <end position="151"/>
    </location>
</feature>
<keyword evidence="4" id="KW-1185">Reference proteome</keyword>
<dbReference type="InterPro" id="IPR023393">
    <property type="entry name" value="START-like_dom_sf"/>
</dbReference>
<organism evidence="3 4">
    <name type="scientific">Paenibacillus sepulcri</name>
    <dbReference type="NCBI Taxonomy" id="359917"/>
    <lineage>
        <taxon>Bacteria</taxon>
        <taxon>Bacillati</taxon>
        <taxon>Bacillota</taxon>
        <taxon>Bacilli</taxon>
        <taxon>Bacillales</taxon>
        <taxon>Paenibacillaceae</taxon>
        <taxon>Paenibacillus</taxon>
    </lineage>
</organism>
<dbReference type="Gene3D" id="3.30.530.20">
    <property type="match status" value="1"/>
</dbReference>
<dbReference type="EMBL" id="JAHZIK010000371">
    <property type="protein sequence ID" value="MBW7455474.1"/>
    <property type="molecule type" value="Genomic_DNA"/>
</dbReference>
<evidence type="ECO:0000259" key="2">
    <source>
        <dbReference type="Pfam" id="PF08327"/>
    </source>
</evidence>
<dbReference type="RefSeq" id="WP_210040206.1">
    <property type="nucleotide sequence ID" value="NZ_JBHLVU010000007.1"/>
</dbReference>
<dbReference type="CDD" id="cd08894">
    <property type="entry name" value="SRPBCC_CalC_Aha1-like_1"/>
    <property type="match status" value="1"/>
</dbReference>
<reference evidence="3 4" key="1">
    <citation type="submission" date="2021-07" db="EMBL/GenBank/DDBJ databases">
        <title>Paenibacillus radiodurans sp. nov., isolated from the southeastern edge of Tengger Desert.</title>
        <authorList>
            <person name="Zhang G."/>
        </authorList>
    </citation>
    <scope>NUCLEOTIDE SEQUENCE [LARGE SCALE GENOMIC DNA]</scope>
    <source>
        <strain evidence="3 4">CCM 7311</strain>
    </source>
</reference>
<dbReference type="InterPro" id="IPR013538">
    <property type="entry name" value="ASHA1/2-like_C"/>
</dbReference>
<protein>
    <submittedName>
        <fullName evidence="3">SRPBCC family protein</fullName>
    </submittedName>
</protein>
<comment type="similarity">
    <text evidence="1">Belongs to the AHA1 family.</text>
</comment>
<evidence type="ECO:0000256" key="1">
    <source>
        <dbReference type="ARBA" id="ARBA00006817"/>
    </source>
</evidence>
<name>A0ABS7C3J4_9BACL</name>
<gene>
    <name evidence="3" type="ORF">K0U00_15720</name>
</gene>
<dbReference type="Pfam" id="PF08327">
    <property type="entry name" value="AHSA1"/>
    <property type="match status" value="1"/>
</dbReference>
<evidence type="ECO:0000313" key="4">
    <source>
        <dbReference type="Proteomes" id="UP001519887"/>
    </source>
</evidence>
<comment type="caution">
    <text evidence="3">The sequence shown here is derived from an EMBL/GenBank/DDBJ whole genome shotgun (WGS) entry which is preliminary data.</text>
</comment>